<evidence type="ECO:0000313" key="12">
    <source>
        <dbReference type="Proteomes" id="UP000001732"/>
    </source>
</evidence>
<comment type="catalytic activity">
    <reaction evidence="10">
        <text>an acyl phosphate + sn-glycerol 3-phosphate = a 1-acyl-sn-glycero-3-phosphate + phosphate</text>
        <dbReference type="Rhea" id="RHEA:34075"/>
        <dbReference type="ChEBI" id="CHEBI:43474"/>
        <dbReference type="ChEBI" id="CHEBI:57597"/>
        <dbReference type="ChEBI" id="CHEBI:57970"/>
        <dbReference type="ChEBI" id="CHEBI:59918"/>
        <dbReference type="EC" id="2.3.1.275"/>
    </reaction>
</comment>
<dbReference type="eggNOG" id="COG0344">
    <property type="taxonomic scope" value="Bacteria"/>
</dbReference>
<feature type="transmembrane region" description="Helical" evidence="10">
    <location>
        <begin position="148"/>
        <end position="176"/>
    </location>
</feature>
<keyword evidence="4 10" id="KW-0812">Transmembrane</keyword>
<dbReference type="PANTHER" id="PTHR30309:SF0">
    <property type="entry name" value="GLYCEROL-3-PHOSPHATE ACYLTRANSFERASE-RELATED"/>
    <property type="match status" value="1"/>
</dbReference>
<keyword evidence="6 10" id="KW-0443">Lipid metabolism</keyword>
<feature type="transmembrane region" description="Helical" evidence="10">
    <location>
        <begin position="82"/>
        <end position="101"/>
    </location>
</feature>
<dbReference type="RefSeq" id="WP_012544692.1">
    <property type="nucleotide sequence ID" value="NC_011295.1"/>
</dbReference>
<evidence type="ECO:0000256" key="10">
    <source>
        <dbReference type="HAMAP-Rule" id="MF_01043"/>
    </source>
</evidence>
<comment type="similarity">
    <text evidence="10">Belongs to the PlsY family.</text>
</comment>
<evidence type="ECO:0000256" key="4">
    <source>
        <dbReference type="ARBA" id="ARBA00022692"/>
    </source>
</evidence>
<sequence length="207" mass="23102">MNYYYLLGLVGAYLYGAMPFGYLIALSKGVDIRKIGSGNIGTTNVYRALGVVFGAMTLLLDLSKGFIPSYLAFHYFSGLTPLQQWLLFLAPIIGHCFSVFLRFKGGKGVATSVGALLGFDIRLVLMFVAVWLVTFLPTRWVSLGSILGIWSVFIFAFAILPFFPWALLFLAFFITWRHKDNIRRLMAGSENKTFLPWEQKKAAAGNS</sequence>
<feature type="transmembrane region" description="Helical" evidence="10">
    <location>
        <begin position="113"/>
        <end position="136"/>
    </location>
</feature>
<dbReference type="PANTHER" id="PTHR30309">
    <property type="entry name" value="INNER MEMBRANE PROTEIN YGIH"/>
    <property type="match status" value="1"/>
</dbReference>
<dbReference type="GO" id="GO:0005886">
    <property type="term" value="C:plasma membrane"/>
    <property type="evidence" value="ECO:0007669"/>
    <property type="project" value="UniProtKB-SubCell"/>
</dbReference>
<protein>
    <recommendedName>
        <fullName evidence="10">Glycerol-3-phosphate acyltransferase</fullName>
    </recommendedName>
    <alternativeName>
        <fullName evidence="10">Acyl-PO4 G3P acyltransferase</fullName>
    </alternativeName>
    <alternativeName>
        <fullName evidence="10">Acyl-phosphate--glycerol-3-phosphate acyltransferase</fullName>
    </alternativeName>
    <alternativeName>
        <fullName evidence="10">G3P acyltransferase</fullName>
        <shortName evidence="10">GPAT</shortName>
        <ecNumber evidence="10">2.3.1.275</ecNumber>
    </alternativeName>
    <alternativeName>
        <fullName evidence="10">Lysophosphatidic acid synthase</fullName>
        <shortName evidence="10">LPA synthase</shortName>
    </alternativeName>
</protein>
<keyword evidence="5 10" id="KW-1133">Transmembrane helix</keyword>
<comment type="pathway">
    <text evidence="10">Lipid metabolism; phospholipid metabolism.</text>
</comment>
<comment type="subunit">
    <text evidence="10">Probably interacts with PlsX.</text>
</comment>
<evidence type="ECO:0000256" key="5">
    <source>
        <dbReference type="ARBA" id="ARBA00022989"/>
    </source>
</evidence>
<feature type="transmembrane region" description="Helical" evidence="10">
    <location>
        <begin position="6"/>
        <end position="25"/>
    </location>
</feature>
<evidence type="ECO:0000256" key="6">
    <source>
        <dbReference type="ARBA" id="ARBA00023098"/>
    </source>
</evidence>
<keyword evidence="3 10" id="KW-0808">Transferase</keyword>
<dbReference type="GO" id="GO:0043772">
    <property type="term" value="F:acyl-phosphate glycerol-3-phosphate acyltransferase activity"/>
    <property type="evidence" value="ECO:0007669"/>
    <property type="project" value="UniProtKB-UniRule"/>
</dbReference>
<dbReference type="UniPathway" id="UPA00085"/>
<accession>B5Y808</accession>
<keyword evidence="2 10" id="KW-0444">Lipid biosynthesis</keyword>
<dbReference type="HAMAP" id="MF_01043">
    <property type="entry name" value="PlsY"/>
    <property type="match status" value="1"/>
</dbReference>
<evidence type="ECO:0000256" key="1">
    <source>
        <dbReference type="ARBA" id="ARBA00022475"/>
    </source>
</evidence>
<dbReference type="Pfam" id="PF02660">
    <property type="entry name" value="G3P_acyltransf"/>
    <property type="match status" value="1"/>
</dbReference>
<proteinExistence type="inferred from homology"/>
<dbReference type="KEGG" id="cpo:COPRO5265_0550"/>
<keyword evidence="12" id="KW-1185">Reference proteome</keyword>
<comment type="subcellular location">
    <subcellularLocation>
        <location evidence="10">Cell membrane</location>
        <topology evidence="10">Multi-pass membrane protein</topology>
    </subcellularLocation>
</comment>
<gene>
    <name evidence="10" type="primary">plsY</name>
    <name evidence="11" type="ordered locus">COPRO5265_0550</name>
</gene>
<keyword evidence="1 10" id="KW-1003">Cell membrane</keyword>
<dbReference type="EMBL" id="CP001145">
    <property type="protein sequence ID" value="ACI18042.1"/>
    <property type="molecule type" value="Genomic_DNA"/>
</dbReference>
<comment type="function">
    <text evidence="10">Catalyzes the transfer of an acyl group from acyl-phosphate (acyl-PO(4)) to glycerol-3-phosphate (G3P) to form lysophosphatidic acid (LPA). This enzyme utilizes acyl-phosphate as fatty acyl donor, but not acyl-CoA or acyl-ACP.</text>
</comment>
<evidence type="ECO:0000256" key="3">
    <source>
        <dbReference type="ARBA" id="ARBA00022679"/>
    </source>
</evidence>
<keyword evidence="9 10" id="KW-1208">Phospholipid metabolism</keyword>
<keyword evidence="8 10" id="KW-0594">Phospholipid biosynthesis</keyword>
<dbReference type="InterPro" id="IPR003811">
    <property type="entry name" value="G3P_acylTferase_PlsY"/>
</dbReference>
<reference evidence="12" key="1">
    <citation type="submission" date="2008-08" db="EMBL/GenBank/DDBJ databases">
        <title>The complete genome sequence of Coprothermobacter proteolyticus strain ATCC 5245 / DSM 5265 / BT.</title>
        <authorList>
            <person name="Dodson R.J."/>
            <person name="Durkin A.S."/>
            <person name="Wu M."/>
            <person name="Eisen J."/>
            <person name="Sutton G."/>
        </authorList>
    </citation>
    <scope>NUCLEOTIDE SEQUENCE [LARGE SCALE GENOMIC DNA]</scope>
    <source>
        <strain evidence="12">ATCC 35245 / DSM 5265 / OCM 4 / BT</strain>
    </source>
</reference>
<dbReference type="AlphaFoldDB" id="B5Y808"/>
<dbReference type="STRING" id="309798.COPRO5265_0550"/>
<dbReference type="Proteomes" id="UP000001732">
    <property type="component" value="Chromosome"/>
</dbReference>
<reference evidence="11 12" key="2">
    <citation type="journal article" date="2014" name="Genome Announc.">
        <title>Complete Genome Sequence of Coprothermobacter proteolyticus DSM 5265.</title>
        <authorList>
            <person name="Alexiev A."/>
            <person name="Coil D.A."/>
            <person name="Badger J.H."/>
            <person name="Enticknap J."/>
            <person name="Ward N."/>
            <person name="Robb F.T."/>
            <person name="Eisen J.A."/>
        </authorList>
    </citation>
    <scope>NUCLEOTIDE SEQUENCE [LARGE SCALE GENOMIC DNA]</scope>
    <source>
        <strain evidence="12">ATCC 35245 / DSM 5265 / OCM 4 / BT</strain>
    </source>
</reference>
<evidence type="ECO:0000256" key="7">
    <source>
        <dbReference type="ARBA" id="ARBA00023136"/>
    </source>
</evidence>
<evidence type="ECO:0000256" key="9">
    <source>
        <dbReference type="ARBA" id="ARBA00023264"/>
    </source>
</evidence>
<evidence type="ECO:0000256" key="2">
    <source>
        <dbReference type="ARBA" id="ARBA00022516"/>
    </source>
</evidence>
<dbReference type="GO" id="GO:0008654">
    <property type="term" value="P:phospholipid biosynthetic process"/>
    <property type="evidence" value="ECO:0007669"/>
    <property type="project" value="UniProtKB-UniRule"/>
</dbReference>
<feature type="transmembrane region" description="Helical" evidence="10">
    <location>
        <begin position="45"/>
        <end position="62"/>
    </location>
</feature>
<dbReference type="SMART" id="SM01207">
    <property type="entry name" value="G3P_acyltransf"/>
    <property type="match status" value="1"/>
</dbReference>
<evidence type="ECO:0000313" key="11">
    <source>
        <dbReference type="EMBL" id="ACI18042.1"/>
    </source>
</evidence>
<organism evidence="11 12">
    <name type="scientific">Coprothermobacter proteolyticus (strain ATCC 35245 / DSM 5265 / OCM 4 / BT)</name>
    <dbReference type="NCBI Taxonomy" id="309798"/>
    <lineage>
        <taxon>Bacteria</taxon>
        <taxon>Pseudomonadati</taxon>
        <taxon>Coprothermobacterota</taxon>
        <taxon>Coprothermobacteria</taxon>
        <taxon>Coprothermobacterales</taxon>
        <taxon>Coprothermobacteraceae</taxon>
        <taxon>Coprothermobacter</taxon>
    </lineage>
</organism>
<dbReference type="NCBIfam" id="TIGR00023">
    <property type="entry name" value="glycerol-3-phosphate 1-O-acyltransferase PlsY"/>
    <property type="match status" value="1"/>
</dbReference>
<keyword evidence="7 10" id="KW-0472">Membrane</keyword>
<dbReference type="EC" id="2.3.1.275" evidence="10"/>
<dbReference type="HOGENOM" id="CLU_081254_7_1_9"/>
<name>B5Y808_COPPD</name>
<evidence type="ECO:0000256" key="8">
    <source>
        <dbReference type="ARBA" id="ARBA00023209"/>
    </source>
</evidence>